<comment type="caution">
    <text evidence="11">The sequence shown here is derived from an EMBL/GenBank/DDBJ whole genome shotgun (WGS) entry which is preliminary data.</text>
</comment>
<keyword evidence="12" id="KW-1185">Reference proteome</keyword>
<keyword evidence="2 6" id="KW-0378">Hydrolase</keyword>
<keyword evidence="1 6" id="KW-0547">Nucleotide-binding</keyword>
<evidence type="ECO:0000259" key="10">
    <source>
        <dbReference type="PROSITE" id="PS51194"/>
    </source>
</evidence>
<dbReference type="SMART" id="SM00490">
    <property type="entry name" value="HELICc"/>
    <property type="match status" value="1"/>
</dbReference>
<dbReference type="InterPro" id="IPR027417">
    <property type="entry name" value="P-loop_NTPase"/>
</dbReference>
<dbReference type="EMBL" id="CAWUOM010000051">
    <property type="protein sequence ID" value="CAK7268828.1"/>
    <property type="molecule type" value="Genomic_DNA"/>
</dbReference>
<feature type="domain" description="Helicase C-terminal" evidence="10">
    <location>
        <begin position="343"/>
        <end position="504"/>
    </location>
</feature>
<dbReference type="Pfam" id="PF00270">
    <property type="entry name" value="DEAD"/>
    <property type="match status" value="1"/>
</dbReference>
<dbReference type="InterPro" id="IPR001650">
    <property type="entry name" value="Helicase_C-like"/>
</dbReference>
<evidence type="ECO:0000313" key="11">
    <source>
        <dbReference type="EMBL" id="CAK7268828.1"/>
    </source>
</evidence>
<evidence type="ECO:0000259" key="9">
    <source>
        <dbReference type="PROSITE" id="PS51192"/>
    </source>
</evidence>
<dbReference type="PROSITE" id="PS51194">
    <property type="entry name" value="HELICASE_CTER"/>
    <property type="match status" value="1"/>
</dbReference>
<dbReference type="PROSITE" id="PS51192">
    <property type="entry name" value="HELICASE_ATP_BIND_1"/>
    <property type="match status" value="1"/>
</dbReference>
<feature type="compositionally biased region" description="Basic and acidic residues" evidence="8">
    <location>
        <begin position="606"/>
        <end position="627"/>
    </location>
</feature>
<comment type="catalytic activity">
    <reaction evidence="7">
        <text>ATP + H2O = ADP + phosphate + H(+)</text>
        <dbReference type="Rhea" id="RHEA:13065"/>
        <dbReference type="ChEBI" id="CHEBI:15377"/>
        <dbReference type="ChEBI" id="CHEBI:15378"/>
        <dbReference type="ChEBI" id="CHEBI:30616"/>
        <dbReference type="ChEBI" id="CHEBI:43474"/>
        <dbReference type="ChEBI" id="CHEBI:456216"/>
        <dbReference type="EC" id="3.6.4.13"/>
    </reaction>
</comment>
<evidence type="ECO:0000256" key="6">
    <source>
        <dbReference type="RuleBase" id="RU000492"/>
    </source>
</evidence>
<evidence type="ECO:0000256" key="4">
    <source>
        <dbReference type="ARBA" id="ARBA00022840"/>
    </source>
</evidence>
<gene>
    <name evidence="11" type="ORF">SEPCBS57363_003292</name>
</gene>
<feature type="compositionally biased region" description="Basic and acidic residues" evidence="8">
    <location>
        <begin position="682"/>
        <end position="711"/>
    </location>
</feature>
<accession>A0ABP0DME6</accession>
<sequence>MFRTAVLRASRLPRVASVSSSSIATGLRNASLPTLSLHQSAVLKGRGVPALSQVTRFARYYSDNAAAAATVETQNQTQSEPEAESSGLITRFADLKKVGVHQNVIDALTQRMRYENMTPVQSMTITPALAGKDIVAQAKTGTGKTLAFLIPVIQRMINDQPSLASRSRARASASDIRAIIMSPTRELAEQIGEEARKLVRDTGIVVQTAVGGTHKASMLRRTKIEGCHLIVATPGRLNDILSTEEDIAAPKLSALVLDEADRMLDVGFDRELREILRYLPNRAQVPRQTLLFSATVPKNVVQLARTYVDAKNFEFVQTINPEDTLTHEKVPQHIIPVDSYANLHPTLLELIQRESAAATRDQPFKAVVFLGTTNFVQLTQMAFYNMHRDGHQLPRMYHIHSKLTQNQRTVAADSFRRATSAILFSSDVTARGMDFPNVTHVIQIGVPPDREQYIHRLGRTGRADKSGQGWLLIAENELEHARGILTDLPVKRASGFASAEHDMSVKDSEGAPETIAAVASAIRRIPRGLMNDTYMSFFGGSAIGRSMQVTCDNANALAVHGWGMEQPPAIPESVARKRGLMRIRGINIGSSGSQSDNYESEPGGDAFEREFSRNSIDRNPRRQDDRSGGGFNRGFNKGFRNDGDRGNRYSGNNRFDRNSRNDRGDRNDRGSGSRGSFGGRGRRQERDFSNNRIHNDRGDRAPRTSRAESSF</sequence>
<feature type="domain" description="Helicase ATP-binding" evidence="9">
    <location>
        <begin position="125"/>
        <end position="314"/>
    </location>
</feature>
<evidence type="ECO:0000256" key="5">
    <source>
        <dbReference type="ARBA" id="ARBA00022884"/>
    </source>
</evidence>
<dbReference type="Gene3D" id="3.40.50.300">
    <property type="entry name" value="P-loop containing nucleotide triphosphate hydrolases"/>
    <property type="match status" value="2"/>
</dbReference>
<dbReference type="SMART" id="SM00487">
    <property type="entry name" value="DEXDc"/>
    <property type="match status" value="1"/>
</dbReference>
<comment type="domain">
    <text evidence="7">The Q motif is unique to and characteristic of the DEAD box family of RNA helicases and controls ATP binding and hydrolysis.</text>
</comment>
<dbReference type="CDD" id="cd18787">
    <property type="entry name" value="SF2_C_DEAD"/>
    <property type="match status" value="1"/>
</dbReference>
<dbReference type="InterPro" id="IPR011545">
    <property type="entry name" value="DEAD/DEAH_box_helicase_dom"/>
</dbReference>
<dbReference type="InterPro" id="IPR014001">
    <property type="entry name" value="Helicase_ATP-bd"/>
</dbReference>
<keyword evidence="3 6" id="KW-0347">Helicase</keyword>
<dbReference type="PROSITE" id="PS00039">
    <property type="entry name" value="DEAD_ATP_HELICASE"/>
    <property type="match status" value="1"/>
</dbReference>
<organism evidence="11 12">
    <name type="scientific">Sporothrix epigloea</name>
    <dbReference type="NCBI Taxonomy" id="1892477"/>
    <lineage>
        <taxon>Eukaryota</taxon>
        <taxon>Fungi</taxon>
        <taxon>Dikarya</taxon>
        <taxon>Ascomycota</taxon>
        <taxon>Pezizomycotina</taxon>
        <taxon>Sordariomycetes</taxon>
        <taxon>Sordariomycetidae</taxon>
        <taxon>Ophiostomatales</taxon>
        <taxon>Ophiostomataceae</taxon>
        <taxon>Sporothrix</taxon>
    </lineage>
</organism>
<evidence type="ECO:0000313" key="12">
    <source>
        <dbReference type="Proteomes" id="UP001642501"/>
    </source>
</evidence>
<dbReference type="InterPro" id="IPR000629">
    <property type="entry name" value="RNA-helicase_DEAD-box_CS"/>
</dbReference>
<dbReference type="SUPFAM" id="SSF52540">
    <property type="entry name" value="P-loop containing nucleoside triphosphate hydrolases"/>
    <property type="match status" value="2"/>
</dbReference>
<feature type="compositionally biased region" description="Basic and acidic residues" evidence="8">
    <location>
        <begin position="654"/>
        <end position="671"/>
    </location>
</feature>
<evidence type="ECO:0000256" key="8">
    <source>
        <dbReference type="SAM" id="MobiDB-lite"/>
    </source>
</evidence>
<protein>
    <recommendedName>
        <fullName evidence="7">ATP-dependent RNA helicase</fullName>
        <ecNumber evidence="7">3.6.4.13</ecNumber>
    </recommendedName>
</protein>
<keyword evidence="4 6" id="KW-0067">ATP-binding</keyword>
<dbReference type="PANTHER" id="PTHR24031">
    <property type="entry name" value="RNA HELICASE"/>
    <property type="match status" value="1"/>
</dbReference>
<keyword evidence="5 7" id="KW-0694">RNA-binding</keyword>
<evidence type="ECO:0000256" key="1">
    <source>
        <dbReference type="ARBA" id="ARBA00022741"/>
    </source>
</evidence>
<dbReference type="Pfam" id="PF00271">
    <property type="entry name" value="Helicase_C"/>
    <property type="match status" value="1"/>
</dbReference>
<name>A0ABP0DME6_9PEZI</name>
<dbReference type="EC" id="3.6.4.13" evidence="7"/>
<evidence type="ECO:0000256" key="2">
    <source>
        <dbReference type="ARBA" id="ARBA00022801"/>
    </source>
</evidence>
<reference evidence="11 12" key="1">
    <citation type="submission" date="2024-01" db="EMBL/GenBank/DDBJ databases">
        <authorList>
            <person name="Allen C."/>
            <person name="Tagirdzhanova G."/>
        </authorList>
    </citation>
    <scope>NUCLEOTIDE SEQUENCE [LARGE SCALE GENOMIC DNA]</scope>
    <source>
        <strain evidence="11 12">CBS 573.63</strain>
    </source>
</reference>
<comment type="function">
    <text evidence="7">RNA helicase.</text>
</comment>
<feature type="region of interest" description="Disordered" evidence="8">
    <location>
        <begin position="586"/>
        <end position="711"/>
    </location>
</feature>
<evidence type="ECO:0000256" key="7">
    <source>
        <dbReference type="RuleBase" id="RU365068"/>
    </source>
</evidence>
<feature type="compositionally biased region" description="Polar residues" evidence="8">
    <location>
        <begin position="588"/>
        <end position="597"/>
    </location>
</feature>
<proteinExistence type="inferred from homology"/>
<comment type="similarity">
    <text evidence="6">Belongs to the DEAD box helicase family.</text>
</comment>
<evidence type="ECO:0000256" key="3">
    <source>
        <dbReference type="ARBA" id="ARBA00022806"/>
    </source>
</evidence>
<dbReference type="Proteomes" id="UP001642501">
    <property type="component" value="Unassembled WGS sequence"/>
</dbReference>